<keyword evidence="7" id="KW-0809">Transit peptide</keyword>
<keyword evidence="4 13" id="KW-0645">Protease</keyword>
<feature type="transmembrane region" description="Helical" evidence="11">
    <location>
        <begin position="471"/>
        <end position="488"/>
    </location>
</feature>
<comment type="similarity">
    <text evidence="3">Belongs to the peptidase M50B family.</text>
</comment>
<sequence length="500" mass="52962">MAITGLILLAAIAILVWGYRRAQPYGSVGILAWLQSVVLMGPWLLFFGLFALGIYINLAGVLVLLLGSTGLYIYLGRRLRALGQDMLSTQRPAPLSATDSGPEPAKSSAVLDGPDGLDQPTPATAASPEAITIPPDDLAQIEGIFGLDTYFRTETIPYDQGAIFRGNLRGEPAATQAKLGQALTDRLGDRYRLFLVENLEQRPTVVVLPASADPAKTTPTQWALAGVLAIATLFTSLEAGAILQGFDLLEDFSRWRAALPFLVALLVILVAHEAGHWVAARRYGVRLSPPFLIPAWQIGAFGSLTRFESLLPNRSVLFDIAVAGPAAGGIVSLAMLVGGLLLSHPGSAFQIPSGFFQGSVLIGALARVTLGDVLQAPLVDIHPLTIMGWLGLVITALNLMPAGQLDGGRMVQAIYGRKTLGRTTVFTLVVLGLVSLANPLALYWAGVILLLQRDPERPCLNDISEPNDARAALSLLALFLALTVLLPLTPSLAGRLGIGG</sequence>
<feature type="region of interest" description="Disordered" evidence="10">
    <location>
        <begin position="91"/>
        <end position="129"/>
    </location>
</feature>
<gene>
    <name evidence="13" type="ORF">DCF17_00005</name>
</gene>
<evidence type="ECO:0000256" key="8">
    <source>
        <dbReference type="ARBA" id="ARBA00022989"/>
    </source>
</evidence>
<dbReference type="Proteomes" id="UP000249081">
    <property type="component" value="Unassembled WGS sequence"/>
</dbReference>
<dbReference type="GO" id="GO:0008233">
    <property type="term" value="F:peptidase activity"/>
    <property type="evidence" value="ECO:0007669"/>
    <property type="project" value="UniProtKB-KW"/>
</dbReference>
<feature type="transmembrane region" description="Helical" evidence="11">
    <location>
        <begin position="255"/>
        <end position="271"/>
    </location>
</feature>
<proteinExistence type="inferred from homology"/>
<dbReference type="Pfam" id="PF02163">
    <property type="entry name" value="Peptidase_M50"/>
    <property type="match status" value="1"/>
</dbReference>
<feature type="domain" description="Peptidase M50" evidence="12">
    <location>
        <begin position="261"/>
        <end position="423"/>
    </location>
</feature>
<feature type="transmembrane region" description="Helical" evidence="11">
    <location>
        <begin position="425"/>
        <end position="451"/>
    </location>
</feature>
<reference evidence="14" key="1">
    <citation type="submission" date="2018-04" db="EMBL/GenBank/DDBJ databases">
        <authorList>
            <person name="Cornet L."/>
        </authorList>
    </citation>
    <scope>NUCLEOTIDE SEQUENCE [LARGE SCALE GENOMIC DNA]</scope>
</reference>
<dbReference type="PANTHER" id="PTHR31412">
    <property type="entry name" value="ZINC METALLOPROTEASE EGY1"/>
    <property type="match status" value="1"/>
</dbReference>
<evidence type="ECO:0000256" key="2">
    <source>
        <dbReference type="ARBA" id="ARBA00004141"/>
    </source>
</evidence>
<evidence type="ECO:0000256" key="11">
    <source>
        <dbReference type="SAM" id="Phobius"/>
    </source>
</evidence>
<feature type="transmembrane region" description="Helical" evidence="11">
    <location>
        <begin position="46"/>
        <end position="75"/>
    </location>
</feature>
<evidence type="ECO:0000259" key="12">
    <source>
        <dbReference type="Pfam" id="PF02163"/>
    </source>
</evidence>
<keyword evidence="8 11" id="KW-1133">Transmembrane helix</keyword>
<evidence type="ECO:0000256" key="5">
    <source>
        <dbReference type="ARBA" id="ARBA00022692"/>
    </source>
</evidence>
<evidence type="ECO:0000313" key="14">
    <source>
        <dbReference type="Proteomes" id="UP000249081"/>
    </source>
</evidence>
<dbReference type="InterPro" id="IPR008915">
    <property type="entry name" value="Peptidase_M50"/>
</dbReference>
<evidence type="ECO:0000256" key="3">
    <source>
        <dbReference type="ARBA" id="ARBA00007931"/>
    </source>
</evidence>
<dbReference type="InterPro" id="IPR044838">
    <property type="entry name" value="EGY1-like"/>
</dbReference>
<dbReference type="CDD" id="cd06160">
    <property type="entry name" value="S2P-M50_like_2"/>
    <property type="match status" value="1"/>
</dbReference>
<protein>
    <submittedName>
        <fullName evidence="13">Site-2 protease family protein</fullName>
    </submittedName>
</protein>
<organism evidence="13 14">
    <name type="scientific">Shackletoniella antarctica</name>
    <dbReference type="NCBI Taxonomy" id="268115"/>
    <lineage>
        <taxon>Bacteria</taxon>
        <taxon>Bacillati</taxon>
        <taxon>Cyanobacteriota</taxon>
        <taxon>Cyanophyceae</taxon>
        <taxon>Oculatellales</taxon>
        <taxon>Oculatellaceae</taxon>
        <taxon>Shackletoniella</taxon>
    </lineage>
</organism>
<feature type="transmembrane region" description="Helical" evidence="11">
    <location>
        <begin position="222"/>
        <end position="243"/>
    </location>
</feature>
<evidence type="ECO:0000256" key="1">
    <source>
        <dbReference type="ARBA" id="ARBA00001947"/>
    </source>
</evidence>
<keyword evidence="6" id="KW-0378">Hydrolase</keyword>
<comment type="subcellular location">
    <subcellularLocation>
        <location evidence="2">Membrane</location>
        <topology evidence="2">Multi-pass membrane protein</topology>
    </subcellularLocation>
</comment>
<dbReference type="PANTHER" id="PTHR31412:SF0">
    <property type="entry name" value="ZINC METALLOPROTEASE EGY1, CHLOROPLASTIC-RELATED"/>
    <property type="match status" value="1"/>
</dbReference>
<feature type="transmembrane region" description="Helical" evidence="11">
    <location>
        <begin position="386"/>
        <end position="405"/>
    </location>
</feature>
<feature type="transmembrane region" description="Helical" evidence="11">
    <location>
        <begin position="283"/>
        <end position="304"/>
    </location>
</feature>
<evidence type="ECO:0000256" key="4">
    <source>
        <dbReference type="ARBA" id="ARBA00022670"/>
    </source>
</evidence>
<dbReference type="GO" id="GO:0016020">
    <property type="term" value="C:membrane"/>
    <property type="evidence" value="ECO:0007669"/>
    <property type="project" value="UniProtKB-SubCell"/>
</dbReference>
<keyword evidence="5 11" id="KW-0812">Transmembrane</keyword>
<evidence type="ECO:0000256" key="10">
    <source>
        <dbReference type="SAM" id="MobiDB-lite"/>
    </source>
</evidence>
<feature type="transmembrane region" description="Helical" evidence="11">
    <location>
        <begin position="316"/>
        <end position="342"/>
    </location>
</feature>
<dbReference type="GO" id="GO:0006508">
    <property type="term" value="P:proteolysis"/>
    <property type="evidence" value="ECO:0007669"/>
    <property type="project" value="UniProtKB-KW"/>
</dbReference>
<evidence type="ECO:0000256" key="7">
    <source>
        <dbReference type="ARBA" id="ARBA00022946"/>
    </source>
</evidence>
<feature type="transmembrane region" description="Helical" evidence="11">
    <location>
        <begin position="354"/>
        <end position="374"/>
    </location>
</feature>
<evidence type="ECO:0000313" key="13">
    <source>
        <dbReference type="EMBL" id="PZO45772.1"/>
    </source>
</evidence>
<comment type="cofactor">
    <cofactor evidence="1">
        <name>Zn(2+)</name>
        <dbReference type="ChEBI" id="CHEBI:29105"/>
    </cofactor>
</comment>
<name>A0A2W4WN09_9CYAN</name>
<evidence type="ECO:0000256" key="9">
    <source>
        <dbReference type="ARBA" id="ARBA00023136"/>
    </source>
</evidence>
<keyword evidence="9 11" id="KW-0472">Membrane</keyword>
<reference evidence="13 14" key="2">
    <citation type="submission" date="2018-06" db="EMBL/GenBank/DDBJ databases">
        <title>Metagenomic assembly of (sub)arctic Cyanobacteria and their associated microbiome from non-axenic cultures.</title>
        <authorList>
            <person name="Baurain D."/>
        </authorList>
    </citation>
    <scope>NUCLEOTIDE SEQUENCE [LARGE SCALE GENOMIC DNA]</scope>
    <source>
        <strain evidence="13">ULC041bin1</strain>
    </source>
</reference>
<dbReference type="EMBL" id="QBMN01000001">
    <property type="protein sequence ID" value="PZO45772.1"/>
    <property type="molecule type" value="Genomic_DNA"/>
</dbReference>
<dbReference type="AlphaFoldDB" id="A0A2W4WN09"/>
<evidence type="ECO:0000256" key="6">
    <source>
        <dbReference type="ARBA" id="ARBA00022801"/>
    </source>
</evidence>
<accession>A0A2W4WN09</accession>
<comment type="caution">
    <text evidence="13">The sequence shown here is derived from an EMBL/GenBank/DDBJ whole genome shotgun (WGS) entry which is preliminary data.</text>
</comment>